<dbReference type="Gene3D" id="3.10.250.10">
    <property type="entry name" value="SRCR-like domain"/>
    <property type="match status" value="4"/>
</dbReference>
<feature type="domain" description="SRCR" evidence="8">
    <location>
        <begin position="327"/>
        <end position="428"/>
    </location>
</feature>
<feature type="disulfide bond" evidence="6">
    <location>
        <begin position="366"/>
        <end position="427"/>
    </location>
</feature>
<feature type="disulfide bond" evidence="6">
    <location>
        <begin position="538"/>
        <end position="548"/>
    </location>
</feature>
<feature type="disulfide bond" evidence="6">
    <location>
        <begin position="397"/>
        <end position="407"/>
    </location>
</feature>
<organism evidence="10 13">
    <name type="scientific">Lates calcarifer</name>
    <name type="common">Barramundi</name>
    <name type="synonym">Holocentrus calcarifer</name>
    <dbReference type="NCBI Taxonomy" id="8187"/>
    <lineage>
        <taxon>Eukaryota</taxon>
        <taxon>Metazoa</taxon>
        <taxon>Chordata</taxon>
        <taxon>Craniata</taxon>
        <taxon>Vertebrata</taxon>
        <taxon>Euteleostomi</taxon>
        <taxon>Actinopterygii</taxon>
        <taxon>Neopterygii</taxon>
        <taxon>Teleostei</taxon>
        <taxon>Neoteleostei</taxon>
        <taxon>Acanthomorphata</taxon>
        <taxon>Carangaria</taxon>
        <taxon>Carangaria incertae sedis</taxon>
        <taxon>Centropomidae</taxon>
        <taxon>Lates</taxon>
    </lineage>
</organism>
<dbReference type="GO" id="GO:0005509">
    <property type="term" value="F:calcium ion binding"/>
    <property type="evidence" value="ECO:0007669"/>
    <property type="project" value="InterPro"/>
</dbReference>
<dbReference type="FunFam" id="3.10.250.10:FF:000006">
    <property type="entry name" value="neurotrypsin isoform X2"/>
    <property type="match status" value="1"/>
</dbReference>
<reference evidence="11 12" key="1">
    <citation type="submission" date="2025-04" db="UniProtKB">
        <authorList>
            <consortium name="RefSeq"/>
        </authorList>
    </citation>
    <scope>IDENTIFICATION</scope>
    <source>
        <tissue evidence="11 12">Brain</tissue>
    </source>
</reference>
<feature type="disulfide bond" evidence="6">
    <location>
        <begin position="789"/>
        <end position="850"/>
    </location>
</feature>
<dbReference type="RefSeq" id="XP_050926744.1">
    <property type="nucleotide sequence ID" value="XM_051070787.1"/>
</dbReference>
<protein>
    <submittedName>
        <fullName evidence="11">Deleted in malignant brain tumors 1 protein isoform X6</fullName>
    </submittedName>
    <submittedName>
        <fullName evidence="12">Deleted in malignant brain tumors 1 protein isoform X7</fullName>
    </submittedName>
    <submittedName>
        <fullName evidence="13">Deleted in malignant brain tumors 1 protein isoform X8</fullName>
    </submittedName>
</protein>
<keyword evidence="1" id="KW-0245">EGF-like domain</keyword>
<name>A0AAJ8B5H4_LATCA</name>
<dbReference type="PROSITE" id="PS51034">
    <property type="entry name" value="ZP_2"/>
    <property type="match status" value="1"/>
</dbReference>
<feature type="disulfide bond" evidence="6">
    <location>
        <begin position="679"/>
        <end position="689"/>
    </location>
</feature>
<feature type="signal peptide" evidence="7">
    <location>
        <begin position="1"/>
        <end position="22"/>
    </location>
</feature>
<evidence type="ECO:0000256" key="2">
    <source>
        <dbReference type="ARBA" id="ARBA00022729"/>
    </source>
</evidence>
<dbReference type="Pfam" id="PF00100">
    <property type="entry name" value="Zona_pellucida"/>
    <property type="match status" value="1"/>
</dbReference>
<dbReference type="Pfam" id="PF00530">
    <property type="entry name" value="SRCR"/>
    <property type="match status" value="4"/>
</dbReference>
<keyword evidence="3" id="KW-0677">Repeat</keyword>
<dbReference type="PRINTS" id="PR00023">
    <property type="entry name" value="ZPELLUCIDA"/>
</dbReference>
<evidence type="ECO:0000256" key="5">
    <source>
        <dbReference type="ARBA" id="ARBA00023180"/>
    </source>
</evidence>
<dbReference type="SUPFAM" id="SSF56487">
    <property type="entry name" value="SRCR-like"/>
    <property type="match status" value="4"/>
</dbReference>
<dbReference type="Proteomes" id="UP000694890">
    <property type="component" value="Linkage group LG5"/>
</dbReference>
<evidence type="ECO:0000256" key="4">
    <source>
        <dbReference type="ARBA" id="ARBA00023157"/>
    </source>
</evidence>
<evidence type="ECO:0000313" key="13">
    <source>
        <dbReference type="RefSeq" id="XP_050926746.1"/>
    </source>
</evidence>
<sequence>MEMPGALLLLLLLQIFTGDTSGTLVSSCDSCHDEAVCLESRERGDAFANQAFSCVCKDGFLGDGLTCYNTKLCSDSSCCSQGYHWSPDRGCVDTDECSLPDSPCVPPQVCQNTPGSFNCLKLSSSTRSGPSSQSVQFNCGNTVCPLGMDCISNNATARCADPCEYYTVLDDDWRSTNNTVNQITRCDRDVSWQGWYRLFLGQTSAHIPERCIDRYRCGTHAPLWITEPHPTQSGVIVNRIVCNAWAGSCCYFSSHTIHVKLCYGNYYVYKLVKPSTCQLAYCAEVKRTHTAVSSTTPDPRSQMSSATQVNINSITTVGNSALAEGQVRLVNGGNSSCSGRVEIFLRGQWGTVCDDNWDLVDAQVVCRQLGCGRVLSAPQSARFGAGTGPIWLDDVMCRGNESKLTECRHQGFGSHNCGHNEDAGVVCEVHPGPISTLLPTTHDPRPSTIPTTEVIADSSPTTSAEGQVRLVNGGNSSCSGRVEIFLRGQWGTVCDDNWDLNDANVVCRQLGCGRARSALQSAAFGQGSGPIWLDNVSCSGNEPSITDCRHPGFGIHNCGHVEDAGVVCEVHPGPISTLLPTTHDPRPSTIPTTEVIADSSPTTSAEGQVRLVNGGNSSCSGRVEIFLRGQWGTVCDDNWDLVDAQVVCRQLGCGRVLSAPHSARFGAGTGPIWLDDVMCRGNESKLTECRHQGFGSHNCGHNEDAGVVCEVHPGPISTLLPTTHDPRPSTIPTTEVIADSSPTTSAEGQVRLVNGGNSSCSGRVEIFLRGQWGTVCDDNWDLVDAQVVCRQLGCGRVLSAPHSARFGAGTGPIWLDDVMCRGNESKLTECRHQGFGSHNCGHNEDAGVVCEVLLQPTQLICGRDKLQVGLNLVAMTSTGLNPFSGNLASRNCSWVRVLDDVVWYEVEAQAGACGNTLRTNRTHAIYSNSLFIYPTNVSFARPVSLPFSCAYPLDTDTSLNVAIRPFLPLPDRLSGSGTKARASMSLFRNSNFTEPYPAGLISLPVGSPLYVGVSVEERDPSFALVLVDCYATHSSNPDDPTRYFLIQNKCPTDRRQVSVVESGSSLQARFSALLFLFQGEYRDIYLHCSLSLCDRRSSCVRPCTNRAYRSISSSAPLKLLSIGPITWDKSPE</sequence>
<feature type="domain" description="SRCR" evidence="8">
    <location>
        <begin position="468"/>
        <end position="569"/>
    </location>
</feature>
<gene>
    <name evidence="11 12 13" type="primary">LOC108875721</name>
</gene>
<dbReference type="InterPro" id="IPR042235">
    <property type="entry name" value="ZP-C_dom"/>
</dbReference>
<evidence type="ECO:0000256" key="7">
    <source>
        <dbReference type="SAM" id="SignalP"/>
    </source>
</evidence>
<evidence type="ECO:0000313" key="12">
    <source>
        <dbReference type="RefSeq" id="XP_050926745.1"/>
    </source>
</evidence>
<dbReference type="InterPro" id="IPR055355">
    <property type="entry name" value="ZP-C"/>
</dbReference>
<dbReference type="InterPro" id="IPR001507">
    <property type="entry name" value="ZP_dom"/>
</dbReference>
<dbReference type="InterPro" id="IPR036772">
    <property type="entry name" value="SRCR-like_dom_sf"/>
</dbReference>
<feature type="chain" id="PRO_5044709820" evidence="7">
    <location>
        <begin position="23"/>
        <end position="1132"/>
    </location>
</feature>
<dbReference type="AlphaFoldDB" id="A0AAJ8B5H4"/>
<dbReference type="GO" id="GO:0016020">
    <property type="term" value="C:membrane"/>
    <property type="evidence" value="ECO:0007669"/>
    <property type="project" value="InterPro"/>
</dbReference>
<feature type="disulfide bond" evidence="6">
    <location>
        <begin position="635"/>
        <end position="699"/>
    </location>
</feature>
<dbReference type="Gene3D" id="2.60.40.4100">
    <property type="entry name" value="Zona pellucida, ZP-C domain"/>
    <property type="match status" value="1"/>
</dbReference>
<dbReference type="InterPro" id="IPR018097">
    <property type="entry name" value="EGF_Ca-bd_CS"/>
</dbReference>
<feature type="disulfide bond" evidence="6">
    <location>
        <begin position="776"/>
        <end position="840"/>
    </location>
</feature>
<dbReference type="GO" id="GO:0032502">
    <property type="term" value="P:developmental process"/>
    <property type="evidence" value="ECO:0007669"/>
    <property type="project" value="UniProtKB-ARBA"/>
</dbReference>
<evidence type="ECO:0000256" key="3">
    <source>
        <dbReference type="ARBA" id="ARBA00022737"/>
    </source>
</evidence>
<dbReference type="InterPro" id="IPR057774">
    <property type="entry name" value="D8C_UMOD/GP2/OIT3-like"/>
</dbReference>
<accession>A0AAJ8B5H4</accession>
<dbReference type="PANTHER" id="PTHR19331:SF487">
    <property type="entry name" value="SOLUBLE SCAVENGER RECEPTOR CYSTEINE-RICH DOMAIN-CONTAINING PROTEIN SSC5D"/>
    <property type="match status" value="1"/>
</dbReference>
<dbReference type="PANTHER" id="PTHR19331">
    <property type="entry name" value="SCAVENGER RECEPTOR DOMAIN-CONTAINING"/>
    <property type="match status" value="1"/>
</dbReference>
<feature type="domain" description="ZP" evidence="9">
    <location>
        <begin position="860"/>
        <end position="1110"/>
    </location>
</feature>
<dbReference type="GeneID" id="108875721"/>
<dbReference type="Pfam" id="PF23283">
    <property type="entry name" value="D8C_UMOD"/>
    <property type="match status" value="1"/>
</dbReference>
<dbReference type="FunFam" id="3.10.250.10:FF:000003">
    <property type="entry name" value="Deleted in malignant brain tumors 1"/>
    <property type="match status" value="3"/>
</dbReference>
<evidence type="ECO:0000313" key="10">
    <source>
        <dbReference type="Proteomes" id="UP000694890"/>
    </source>
</evidence>
<dbReference type="Gene3D" id="2.10.25.10">
    <property type="entry name" value="Laminin"/>
    <property type="match status" value="2"/>
</dbReference>
<dbReference type="PROSITE" id="PS50287">
    <property type="entry name" value="SRCR_2"/>
    <property type="match status" value="4"/>
</dbReference>
<dbReference type="PRINTS" id="PR00258">
    <property type="entry name" value="SPERACTRCPTR"/>
</dbReference>
<dbReference type="PROSITE" id="PS01187">
    <property type="entry name" value="EGF_CA"/>
    <property type="match status" value="1"/>
</dbReference>
<dbReference type="CDD" id="cd00054">
    <property type="entry name" value="EGF_CA"/>
    <property type="match status" value="1"/>
</dbReference>
<evidence type="ECO:0000256" key="1">
    <source>
        <dbReference type="ARBA" id="ARBA00022536"/>
    </source>
</evidence>
<feature type="disulfide bond" evidence="6">
    <location>
        <begin position="820"/>
        <end position="830"/>
    </location>
</feature>
<evidence type="ECO:0000256" key="6">
    <source>
        <dbReference type="PROSITE-ProRule" id="PRU00196"/>
    </source>
</evidence>
<keyword evidence="4 6" id="KW-1015">Disulfide bond</keyword>
<evidence type="ECO:0000313" key="11">
    <source>
        <dbReference type="RefSeq" id="XP_050926744.1"/>
    </source>
</evidence>
<evidence type="ECO:0000259" key="8">
    <source>
        <dbReference type="PROSITE" id="PS50287"/>
    </source>
</evidence>
<proteinExistence type="predicted"/>
<dbReference type="PROSITE" id="PS00420">
    <property type="entry name" value="SRCR_1"/>
    <property type="match status" value="4"/>
</dbReference>
<dbReference type="RefSeq" id="XP_050926746.1">
    <property type="nucleotide sequence ID" value="XM_051070789.1"/>
</dbReference>
<keyword evidence="2 7" id="KW-0732">Signal</keyword>
<feature type="disulfide bond" evidence="6">
    <location>
        <begin position="353"/>
        <end position="417"/>
    </location>
</feature>
<feature type="domain" description="SRCR" evidence="8">
    <location>
        <begin position="750"/>
        <end position="851"/>
    </location>
</feature>
<keyword evidence="5" id="KW-0325">Glycoprotein</keyword>
<dbReference type="InterPro" id="IPR001190">
    <property type="entry name" value="SRCR"/>
</dbReference>
<dbReference type="SMART" id="SM00202">
    <property type="entry name" value="SR"/>
    <property type="match status" value="4"/>
</dbReference>
<evidence type="ECO:0000259" key="9">
    <source>
        <dbReference type="PROSITE" id="PS51034"/>
    </source>
</evidence>
<feature type="disulfide bond" evidence="6">
    <location>
        <begin position="507"/>
        <end position="568"/>
    </location>
</feature>
<feature type="disulfide bond" evidence="6">
    <location>
        <begin position="494"/>
        <end position="558"/>
    </location>
</feature>
<feature type="disulfide bond" evidence="6">
    <location>
        <begin position="648"/>
        <end position="709"/>
    </location>
</feature>
<feature type="domain" description="SRCR" evidence="8">
    <location>
        <begin position="609"/>
        <end position="710"/>
    </location>
</feature>
<dbReference type="SMART" id="SM00241">
    <property type="entry name" value="ZP"/>
    <property type="match status" value="1"/>
</dbReference>
<dbReference type="InterPro" id="IPR048290">
    <property type="entry name" value="ZP_chr"/>
</dbReference>
<dbReference type="Gene3D" id="2.60.40.3210">
    <property type="entry name" value="Zona pellucida, ZP-N domain"/>
    <property type="match status" value="1"/>
</dbReference>
<dbReference type="RefSeq" id="XP_050926745.1">
    <property type="nucleotide sequence ID" value="XM_051070788.1"/>
</dbReference>